<keyword evidence="3" id="KW-0238">DNA-binding</keyword>
<dbReference type="NCBIfam" id="TIGR01764">
    <property type="entry name" value="excise"/>
    <property type="match status" value="1"/>
</dbReference>
<dbReference type="InterPro" id="IPR041657">
    <property type="entry name" value="HTH_17"/>
</dbReference>
<proteinExistence type="predicted"/>
<sequence>MSAIQFIATTPSELIKEIKEEIIPELKEQLKQEFQPKEPTHYLSRQEVCKILSIDLSTLHRWRKEGTLIAYGLGNRVYFKRNEIDELINQNRLK</sequence>
<protein>
    <submittedName>
        <fullName evidence="3">DNA-binding protein</fullName>
    </submittedName>
</protein>
<dbReference type="KEGG" id="clac:EG342_24965"/>
<dbReference type="OrthoDB" id="1097811at2"/>
<evidence type="ECO:0000313" key="5">
    <source>
        <dbReference type="Proteomes" id="UP000279972"/>
    </source>
</evidence>
<dbReference type="GO" id="GO:0003677">
    <property type="term" value="F:DNA binding"/>
    <property type="evidence" value="ECO:0007669"/>
    <property type="project" value="UniProtKB-KW"/>
</dbReference>
<evidence type="ECO:0000259" key="1">
    <source>
        <dbReference type="Pfam" id="PF12728"/>
    </source>
</evidence>
<evidence type="ECO:0000313" key="2">
    <source>
        <dbReference type="EMBL" id="AZA84956.1"/>
    </source>
</evidence>
<feature type="domain" description="Helix-turn-helix" evidence="1">
    <location>
        <begin position="42"/>
        <end position="92"/>
    </location>
</feature>
<reference evidence="2 5" key="2">
    <citation type="submission" date="2018-11" db="EMBL/GenBank/DDBJ databases">
        <title>Proposal to divide the Flavobacteriaceae and reorganize its genera based on Amino Acid Identity values calculated from whole genome sequences.</title>
        <authorList>
            <person name="Nicholson A.C."/>
            <person name="Gulvik C.A."/>
            <person name="Whitney A.M."/>
            <person name="Humrighouse B.W."/>
            <person name="Bell M."/>
            <person name="Holmes B."/>
            <person name="Steigerwalt A.G."/>
            <person name="Villarma A."/>
            <person name="Sheth M."/>
            <person name="Batra D."/>
            <person name="Pryor J."/>
            <person name="Bernardet J.-F."/>
            <person name="Hugo C."/>
            <person name="Kampfer P."/>
            <person name="Newman J."/>
            <person name="McQuiston J.R."/>
        </authorList>
    </citation>
    <scope>NUCLEOTIDE SEQUENCE [LARGE SCALE GENOMIC DNA]</scope>
    <source>
        <strain evidence="2 5">KC_1864</strain>
    </source>
</reference>
<dbReference type="Proteomes" id="UP000279972">
    <property type="component" value="Chromosome"/>
</dbReference>
<dbReference type="Proteomes" id="UP000236262">
    <property type="component" value="Unassembled WGS sequence"/>
</dbReference>
<gene>
    <name evidence="3" type="ORF">C1637_22005</name>
    <name evidence="2" type="ORF">EG342_24965</name>
</gene>
<dbReference type="Pfam" id="PF12728">
    <property type="entry name" value="HTH_17"/>
    <property type="match status" value="1"/>
</dbReference>
<dbReference type="EMBL" id="CP033924">
    <property type="protein sequence ID" value="AZA84956.1"/>
    <property type="molecule type" value="Genomic_DNA"/>
</dbReference>
<dbReference type="EMBL" id="PPEH01000012">
    <property type="protein sequence ID" value="PNW11493.1"/>
    <property type="molecule type" value="Genomic_DNA"/>
</dbReference>
<evidence type="ECO:0000313" key="4">
    <source>
        <dbReference type="Proteomes" id="UP000236262"/>
    </source>
</evidence>
<accession>A0A3G6RTQ8</accession>
<dbReference type="AlphaFoldDB" id="A0A3G6RTQ8"/>
<dbReference type="InterPro" id="IPR009061">
    <property type="entry name" value="DNA-bd_dom_put_sf"/>
</dbReference>
<name>A0A3G6RTQ8_CHRLC</name>
<evidence type="ECO:0000313" key="3">
    <source>
        <dbReference type="EMBL" id="PNW11493.1"/>
    </source>
</evidence>
<dbReference type="RefSeq" id="WP_103293807.1">
    <property type="nucleotide sequence ID" value="NZ_CP033924.1"/>
</dbReference>
<dbReference type="InterPro" id="IPR010093">
    <property type="entry name" value="SinI_DNA-bd"/>
</dbReference>
<dbReference type="PANTHER" id="PTHR34585:SF22">
    <property type="entry name" value="HELIX-TURN-HELIX DOMAIN-CONTAINING PROTEIN"/>
    <property type="match status" value="1"/>
</dbReference>
<dbReference type="SUPFAM" id="SSF46955">
    <property type="entry name" value="Putative DNA-binding domain"/>
    <property type="match status" value="1"/>
</dbReference>
<dbReference type="PANTHER" id="PTHR34585">
    <property type="match status" value="1"/>
</dbReference>
<reference evidence="3 4" key="1">
    <citation type="submission" date="2018-01" db="EMBL/GenBank/DDBJ databases">
        <title>Draft genome sequences of Chryseobacterium lactis NCTC11390, Chryseobacterium oncorhynchi 701B-08, and Chryseobacterium viscerum 687B-08.</title>
        <authorList>
            <person name="Jeong J.-J."/>
            <person name="Lee Y.J."/>
            <person name="Park B."/>
            <person name="Choi I.-G."/>
            <person name="Kim K.D."/>
        </authorList>
    </citation>
    <scope>NUCLEOTIDE SEQUENCE [LARGE SCALE GENOMIC DNA]</scope>
    <source>
        <strain evidence="3 4">NCTC11390</strain>
    </source>
</reference>
<organism evidence="3 4">
    <name type="scientific">Chryseobacterium lactis</name>
    <dbReference type="NCBI Taxonomy" id="1241981"/>
    <lineage>
        <taxon>Bacteria</taxon>
        <taxon>Pseudomonadati</taxon>
        <taxon>Bacteroidota</taxon>
        <taxon>Flavobacteriia</taxon>
        <taxon>Flavobacteriales</taxon>
        <taxon>Weeksellaceae</taxon>
        <taxon>Chryseobacterium group</taxon>
        <taxon>Chryseobacterium</taxon>
    </lineage>
</organism>
<keyword evidence="5" id="KW-1185">Reference proteome</keyword>